<dbReference type="InterPro" id="IPR006837">
    <property type="entry name" value="Divergent_DAC"/>
</dbReference>
<reference evidence="2 3" key="1">
    <citation type="submission" date="2014-12" db="EMBL/GenBank/DDBJ databases">
        <title>16Stimator: statistical estimation of ribosomal gene copy numbers from draft genome assemblies.</title>
        <authorList>
            <person name="Perisin M.A."/>
            <person name="Vetter M."/>
            <person name="Gilbert J.A."/>
            <person name="Bergelson J."/>
        </authorList>
    </citation>
    <scope>NUCLEOTIDE SEQUENCE [LARGE SCALE GENOMIC DNA]</scope>
    <source>
        <strain evidence="2 3">MEJ076</strain>
    </source>
</reference>
<evidence type="ECO:0000313" key="3">
    <source>
        <dbReference type="Proteomes" id="UP000035017"/>
    </source>
</evidence>
<organism evidence="2 3">
    <name type="scientific">Agrobacterium tumefaciens</name>
    <dbReference type="NCBI Taxonomy" id="358"/>
    <lineage>
        <taxon>Bacteria</taxon>
        <taxon>Pseudomonadati</taxon>
        <taxon>Pseudomonadota</taxon>
        <taxon>Alphaproteobacteria</taxon>
        <taxon>Hyphomicrobiales</taxon>
        <taxon>Rhizobiaceae</taxon>
        <taxon>Rhizobium/Agrobacterium group</taxon>
        <taxon>Agrobacterium</taxon>
        <taxon>Agrobacterium tumefaciens complex</taxon>
    </lineage>
</organism>
<dbReference type="PANTHER" id="PTHR30105:SF2">
    <property type="entry name" value="DIVERGENT POLYSACCHARIDE DEACETYLASE SUPERFAMILY"/>
    <property type="match status" value="1"/>
</dbReference>
<proteinExistence type="predicted"/>
<dbReference type="SUPFAM" id="SSF88713">
    <property type="entry name" value="Glycoside hydrolase/deacetylase"/>
    <property type="match status" value="1"/>
</dbReference>
<dbReference type="InterPro" id="IPR011330">
    <property type="entry name" value="Glyco_hydro/deAcase_b/a-brl"/>
</dbReference>
<dbReference type="CDD" id="cd10936">
    <property type="entry name" value="CE4_DAC2"/>
    <property type="match status" value="1"/>
</dbReference>
<dbReference type="GO" id="GO:0005975">
    <property type="term" value="P:carbohydrate metabolic process"/>
    <property type="evidence" value="ECO:0007669"/>
    <property type="project" value="InterPro"/>
</dbReference>
<dbReference type="OrthoDB" id="9784811at2"/>
<protein>
    <submittedName>
        <fullName evidence="2">Polysaccharide deacetylase</fullName>
    </submittedName>
</protein>
<comment type="caution">
    <text evidence="2">The sequence shown here is derived from an EMBL/GenBank/DDBJ whole genome shotgun (WGS) entry which is preliminary data.</text>
</comment>
<accession>A0A0D0L4H9</accession>
<sequence>MPSDLRKPLMGRRKKKSAGSFRRFSALAGVVLLSVGGIGGLSVYTALSPGNMKSNSTAPNVELSDAAPPLQTTEPTAPQTDVDGTLLTQSGRSGANIQRNEMDDGNVVSVYSPRDRGTDGPVLMTGQTYGQDPRMAAQPNEELLEDSAFGRLPKVGPDGLRPLEQYARPWSGARGTRIAIVVGGLGLSQTGTQKAIRDLPADITLGFATSGNSLQRWMQEGRRKGHEILLQIPFEPFGYPGTNPGPDTLLVAGPAKLNLERLHRSMAKITNYTGIMNYLGGRFMADEKALEPVMSDIGKRGLLFLDDGSSAQSKSTPIAKAQSVAASFADLQLDDHVNEAAILRKLDDLERIARRNGSAIGVASAFDESVAAIAKWSVEASGRGIEIVGVSALVLDKTAP</sequence>
<feature type="compositionally biased region" description="Polar residues" evidence="1">
    <location>
        <begin position="70"/>
        <end position="79"/>
    </location>
</feature>
<gene>
    <name evidence="2" type="ORF">RU07_00025</name>
</gene>
<name>A0A0D0L4H9_AGRTU</name>
<dbReference type="PANTHER" id="PTHR30105">
    <property type="entry name" value="UNCHARACTERIZED YIBQ-RELATED"/>
    <property type="match status" value="1"/>
</dbReference>
<dbReference type="Gene3D" id="3.20.20.370">
    <property type="entry name" value="Glycoside hydrolase/deacetylase"/>
    <property type="match status" value="1"/>
</dbReference>
<dbReference type="Pfam" id="PF04748">
    <property type="entry name" value="Polysacc_deac_2"/>
    <property type="match status" value="1"/>
</dbReference>
<dbReference type="EMBL" id="JXQV01000001">
    <property type="protein sequence ID" value="KIQ05818.1"/>
    <property type="molecule type" value="Genomic_DNA"/>
</dbReference>
<evidence type="ECO:0000313" key="2">
    <source>
        <dbReference type="EMBL" id="KIQ05818.1"/>
    </source>
</evidence>
<evidence type="ECO:0000256" key="1">
    <source>
        <dbReference type="SAM" id="MobiDB-lite"/>
    </source>
</evidence>
<dbReference type="AlphaFoldDB" id="A0A0D0L4H9"/>
<feature type="region of interest" description="Disordered" evidence="1">
    <location>
        <begin position="55"/>
        <end position="84"/>
    </location>
</feature>
<dbReference type="Proteomes" id="UP000035017">
    <property type="component" value="Unassembled WGS sequence"/>
</dbReference>